<dbReference type="AlphaFoldDB" id="A0A3P8ZXI4"/>
<keyword evidence="6" id="KW-1133">Transmembrane helix</keyword>
<feature type="region of interest" description="Disordered" evidence="5">
    <location>
        <begin position="341"/>
        <end position="450"/>
    </location>
</feature>
<evidence type="ECO:0000256" key="2">
    <source>
        <dbReference type="ARBA" id="ARBA00022741"/>
    </source>
</evidence>
<evidence type="ECO:0000256" key="3">
    <source>
        <dbReference type="ARBA" id="ARBA00022840"/>
    </source>
</evidence>
<dbReference type="RefSeq" id="XP_010902471.2">
    <property type="nucleotide sequence ID" value="XM_010904169.5"/>
</dbReference>
<dbReference type="InParanoid" id="A0A3P8ZXI4"/>
<dbReference type="GO" id="GO:0004674">
    <property type="term" value="F:protein serine/threonine kinase activity"/>
    <property type="evidence" value="ECO:0007669"/>
    <property type="project" value="UniProtKB-EC"/>
</dbReference>
<dbReference type="Pfam" id="PF00069">
    <property type="entry name" value="Pkinase"/>
    <property type="match status" value="1"/>
</dbReference>
<dbReference type="SMART" id="SM00220">
    <property type="entry name" value="S_TKc"/>
    <property type="match status" value="1"/>
</dbReference>
<dbReference type="InterPro" id="IPR050235">
    <property type="entry name" value="CK1_Ser-Thr_kinase"/>
</dbReference>
<dbReference type="GeneTree" id="ENSGT00940000158042"/>
<accession>A0A3P8ZXI4</accession>
<reference evidence="8" key="3">
    <citation type="submission" date="2025-08" db="UniProtKB">
        <authorList>
            <consortium name="Ensembl"/>
        </authorList>
    </citation>
    <scope>IDENTIFICATION</scope>
</reference>
<dbReference type="OrthoDB" id="2687620at2759"/>
<dbReference type="Bgee" id="ENSELUG00000011898">
    <property type="expression patterns" value="Expressed in muscle tissue and 14 other cell types or tissues"/>
</dbReference>
<dbReference type="Ensembl" id="ENSELUT00000000302.3">
    <property type="protein sequence ID" value="ENSELUP00000033590.3"/>
    <property type="gene ID" value="ENSELUG00000011898.3"/>
</dbReference>
<feature type="compositionally biased region" description="Polar residues" evidence="5">
    <location>
        <begin position="435"/>
        <end position="446"/>
    </location>
</feature>
<dbReference type="EC" id="2.7.11.1" evidence="1"/>
<dbReference type="GO" id="GO:0005524">
    <property type="term" value="F:ATP binding"/>
    <property type="evidence" value="ECO:0007669"/>
    <property type="project" value="UniProtKB-UniRule"/>
</dbReference>
<evidence type="ECO:0000313" key="8">
    <source>
        <dbReference type="Ensembl" id="ENSELUP00000033590.3"/>
    </source>
</evidence>
<keyword evidence="9" id="KW-1185">Reference proteome</keyword>
<reference evidence="8" key="2">
    <citation type="submission" date="2020-02" db="EMBL/GenBank/DDBJ databases">
        <title>Esox lucius (northern pike) genome, fEsoLuc1, primary haplotype.</title>
        <authorList>
            <person name="Myers G."/>
            <person name="Karagic N."/>
            <person name="Meyer A."/>
            <person name="Pippel M."/>
            <person name="Reichard M."/>
            <person name="Winkler S."/>
            <person name="Tracey A."/>
            <person name="Sims Y."/>
            <person name="Howe K."/>
            <person name="Rhie A."/>
            <person name="Formenti G."/>
            <person name="Durbin R."/>
            <person name="Fedrigo O."/>
            <person name="Jarvis E.D."/>
        </authorList>
    </citation>
    <scope>NUCLEOTIDE SEQUENCE [LARGE SCALE GENOMIC DNA]</scope>
</reference>
<dbReference type="InterPro" id="IPR000719">
    <property type="entry name" value="Prot_kinase_dom"/>
</dbReference>
<dbReference type="GO" id="GO:0035176">
    <property type="term" value="P:social behavior"/>
    <property type="evidence" value="ECO:0007669"/>
    <property type="project" value="Ensembl"/>
</dbReference>
<dbReference type="PANTHER" id="PTHR11909">
    <property type="entry name" value="CASEIN KINASE-RELATED"/>
    <property type="match status" value="1"/>
</dbReference>
<dbReference type="InterPro" id="IPR008271">
    <property type="entry name" value="Ser/Thr_kinase_AS"/>
</dbReference>
<dbReference type="InterPro" id="IPR011009">
    <property type="entry name" value="Kinase-like_dom_sf"/>
</dbReference>
<feature type="domain" description="Protein kinase" evidence="7">
    <location>
        <begin position="26"/>
        <end position="313"/>
    </location>
</feature>
<reference evidence="8" key="4">
    <citation type="submission" date="2025-09" db="UniProtKB">
        <authorList>
            <consortium name="Ensembl"/>
        </authorList>
    </citation>
    <scope>IDENTIFICATION</scope>
</reference>
<proteinExistence type="predicted"/>
<evidence type="ECO:0000256" key="5">
    <source>
        <dbReference type="SAM" id="MobiDB-lite"/>
    </source>
</evidence>
<sequence length="571" mass="64708">MAPRKRPLPNPLPSGFILTDTGKKQWRLGQVIGQGGFGLIYLASQDLDMPVVEDSNYVIKVEYHENGPLFSELKFYQRATKPENIQRWKRTNKLDFLGIPTYWGSGQSEHCGTSYRFMVMDRLGSDLQKVCDLNGGRLKKHTVLQLGRGLLDVLEYIHDNEYVHADIKAANLMLGHTDTDKVYLADYGLSYRYSPDGVHKEYKENPKKGHNGTIEYTSIDAHKGVAPSRRGDLEVLGFCLLHWLCGSLPWTSVLRQPLKVLESKTRLMENLPGSVQQLSVGGASADELASFLLCVKTLGYKERPDYKKLRELLSESGQRVNRGQGRLDLSGPQPMERWKNMERTKGSSMPASVLVKKTEEEDDEEMEHDTRPKTISSRYIRGPPISKSQKAGAAKGQTKSKPVYVEDEECEEDKGNTRRSRPVLSQYIRGPPISKPQSEQVKTSTQTKRRVKETVLVTSRPQVNHGQSYPRGGITLTKSKLGQMQNYFGEEDFRWTPGEEHCYMEADGWEKFNHDQTDHAEWEGNGSIDPRHQADPSKLKPDWGYPLCFSGLVVFIFLFLAFIFTLIDGSD</sequence>
<reference evidence="9" key="1">
    <citation type="journal article" date="2014" name="PLoS ONE">
        <title>The genome and linkage map of the northern pike (Esox lucius): conserved synteny revealed between the salmonid sister group and the Neoteleostei.</title>
        <authorList>
            <person name="Rondeau E.B."/>
            <person name="Minkley D.R."/>
            <person name="Leong J.S."/>
            <person name="Messmer A.M."/>
            <person name="Jantzen J.R."/>
            <person name="von Schalburg K.R."/>
            <person name="Lemon C."/>
            <person name="Bird N.H."/>
            <person name="Koop B.F."/>
        </authorList>
    </citation>
    <scope>NUCLEOTIDE SEQUENCE</scope>
</reference>
<keyword evidence="3 4" id="KW-0067">ATP-binding</keyword>
<dbReference type="GO" id="GO:0002118">
    <property type="term" value="P:aggressive behavior"/>
    <property type="evidence" value="ECO:0007669"/>
    <property type="project" value="Ensembl"/>
</dbReference>
<dbReference type="Proteomes" id="UP000265140">
    <property type="component" value="Chromosome 6"/>
</dbReference>
<dbReference type="PROSITE" id="PS00107">
    <property type="entry name" value="PROTEIN_KINASE_ATP"/>
    <property type="match status" value="1"/>
</dbReference>
<dbReference type="Gene3D" id="1.10.510.10">
    <property type="entry name" value="Transferase(Phosphotransferase) domain 1"/>
    <property type="match status" value="1"/>
</dbReference>
<keyword evidence="2 4" id="KW-0547">Nucleotide-binding</keyword>
<dbReference type="FunCoup" id="A0A3P8ZXI4">
    <property type="interactions" value="1226"/>
</dbReference>
<protein>
    <recommendedName>
        <fullName evidence="1">non-specific serine/threonine protein kinase</fullName>
        <ecNumber evidence="1">2.7.11.1</ecNumber>
    </recommendedName>
</protein>
<dbReference type="OMA" id="RECWDER"/>
<feature type="transmembrane region" description="Helical" evidence="6">
    <location>
        <begin position="543"/>
        <end position="567"/>
    </location>
</feature>
<feature type="binding site" evidence="4">
    <location>
        <position position="60"/>
    </location>
    <ligand>
        <name>ATP</name>
        <dbReference type="ChEBI" id="CHEBI:30616"/>
    </ligand>
</feature>
<evidence type="ECO:0000256" key="6">
    <source>
        <dbReference type="SAM" id="Phobius"/>
    </source>
</evidence>
<dbReference type="InterPro" id="IPR017441">
    <property type="entry name" value="Protein_kinase_ATP_BS"/>
</dbReference>
<evidence type="ECO:0000256" key="1">
    <source>
        <dbReference type="ARBA" id="ARBA00012513"/>
    </source>
</evidence>
<dbReference type="GeneID" id="105030346"/>
<dbReference type="SUPFAM" id="SSF56112">
    <property type="entry name" value="Protein kinase-like (PK-like)"/>
    <property type="match status" value="1"/>
</dbReference>
<keyword evidence="6" id="KW-0472">Membrane</keyword>
<dbReference type="STRING" id="8010.ENSELUP00000033590"/>
<gene>
    <name evidence="8" type="primary">VRK2</name>
</gene>
<organism evidence="8 9">
    <name type="scientific">Esox lucius</name>
    <name type="common">Northern pike</name>
    <dbReference type="NCBI Taxonomy" id="8010"/>
    <lineage>
        <taxon>Eukaryota</taxon>
        <taxon>Metazoa</taxon>
        <taxon>Chordata</taxon>
        <taxon>Craniata</taxon>
        <taxon>Vertebrata</taxon>
        <taxon>Euteleostomi</taxon>
        <taxon>Actinopterygii</taxon>
        <taxon>Neopterygii</taxon>
        <taxon>Teleostei</taxon>
        <taxon>Protacanthopterygii</taxon>
        <taxon>Esociformes</taxon>
        <taxon>Esocidae</taxon>
        <taxon>Esox</taxon>
    </lineage>
</organism>
<name>A0A3P8ZXI4_ESOLU</name>
<evidence type="ECO:0000256" key="4">
    <source>
        <dbReference type="PROSITE-ProRule" id="PRU10141"/>
    </source>
</evidence>
<dbReference type="PROSITE" id="PS50011">
    <property type="entry name" value="PROTEIN_KINASE_DOM"/>
    <property type="match status" value="1"/>
</dbReference>
<keyword evidence="6" id="KW-0812">Transmembrane</keyword>
<evidence type="ECO:0000313" key="9">
    <source>
        <dbReference type="Proteomes" id="UP000265140"/>
    </source>
</evidence>
<dbReference type="PROSITE" id="PS00108">
    <property type="entry name" value="PROTEIN_KINASE_ST"/>
    <property type="match status" value="1"/>
</dbReference>
<evidence type="ECO:0000259" key="7">
    <source>
        <dbReference type="PROSITE" id="PS50011"/>
    </source>
</evidence>